<sequence length="226" mass="25087">MACSLPFDYVKTQIHKMWHVPGNFYYVKKVSKFVLSRAIGGLTGGEGSCDCSHGGRTTVTSHVEDKEEIFASELKLNWKESERENLIGKHFDRHYLDLGALGLHALLIKEGDHQPIDKYIKTAPSQQNQQSFSTFMLSLCTPVTMANTIASDPAKAIAAATTNLKAGAAQQGIMHAAQYSAAQSTNVGFQLLPGGFPRYVHNPLLQFRSNRIYVLMLSNLIVYFYQ</sequence>
<comment type="caution">
    <text evidence="1">The sequence shown here is derived from an EMBL/GenBank/DDBJ whole genome shotgun (WGS) entry which is preliminary data.</text>
</comment>
<dbReference type="AlphaFoldDB" id="A0A2U1MH19"/>
<gene>
    <name evidence="1" type="ORF">CTI12_AA359040</name>
</gene>
<evidence type="ECO:0000313" key="2">
    <source>
        <dbReference type="Proteomes" id="UP000245207"/>
    </source>
</evidence>
<protein>
    <submittedName>
        <fullName evidence="1">Uncharacterized protein</fullName>
    </submittedName>
</protein>
<reference evidence="1 2" key="1">
    <citation type="journal article" date="2018" name="Mol. Plant">
        <title>The genome of Artemisia annua provides insight into the evolution of Asteraceae family and artemisinin biosynthesis.</title>
        <authorList>
            <person name="Shen Q."/>
            <person name="Zhang L."/>
            <person name="Liao Z."/>
            <person name="Wang S."/>
            <person name="Yan T."/>
            <person name="Shi P."/>
            <person name="Liu M."/>
            <person name="Fu X."/>
            <person name="Pan Q."/>
            <person name="Wang Y."/>
            <person name="Lv Z."/>
            <person name="Lu X."/>
            <person name="Zhang F."/>
            <person name="Jiang W."/>
            <person name="Ma Y."/>
            <person name="Chen M."/>
            <person name="Hao X."/>
            <person name="Li L."/>
            <person name="Tang Y."/>
            <person name="Lv G."/>
            <person name="Zhou Y."/>
            <person name="Sun X."/>
            <person name="Brodelius P.E."/>
            <person name="Rose J.K.C."/>
            <person name="Tang K."/>
        </authorList>
    </citation>
    <scope>NUCLEOTIDE SEQUENCE [LARGE SCALE GENOMIC DNA]</scope>
    <source>
        <strain evidence="2">cv. Huhao1</strain>
        <tissue evidence="1">Leaf</tissue>
    </source>
</reference>
<dbReference type="EMBL" id="PKPP01005335">
    <property type="protein sequence ID" value="PWA60512.1"/>
    <property type="molecule type" value="Genomic_DNA"/>
</dbReference>
<dbReference type="InterPro" id="IPR039317">
    <property type="entry name" value="TIC"/>
</dbReference>
<organism evidence="1 2">
    <name type="scientific">Artemisia annua</name>
    <name type="common">Sweet wormwood</name>
    <dbReference type="NCBI Taxonomy" id="35608"/>
    <lineage>
        <taxon>Eukaryota</taxon>
        <taxon>Viridiplantae</taxon>
        <taxon>Streptophyta</taxon>
        <taxon>Embryophyta</taxon>
        <taxon>Tracheophyta</taxon>
        <taxon>Spermatophyta</taxon>
        <taxon>Magnoliopsida</taxon>
        <taxon>eudicotyledons</taxon>
        <taxon>Gunneridae</taxon>
        <taxon>Pentapetalae</taxon>
        <taxon>asterids</taxon>
        <taxon>campanulids</taxon>
        <taxon>Asterales</taxon>
        <taxon>Asteraceae</taxon>
        <taxon>Asteroideae</taxon>
        <taxon>Anthemideae</taxon>
        <taxon>Artemisiinae</taxon>
        <taxon>Artemisia</taxon>
    </lineage>
</organism>
<evidence type="ECO:0000313" key="1">
    <source>
        <dbReference type="EMBL" id="PWA60512.1"/>
    </source>
</evidence>
<proteinExistence type="predicted"/>
<dbReference type="GO" id="GO:0042752">
    <property type="term" value="P:regulation of circadian rhythm"/>
    <property type="evidence" value="ECO:0007669"/>
    <property type="project" value="InterPro"/>
</dbReference>
<dbReference type="STRING" id="35608.A0A2U1MH19"/>
<accession>A0A2U1MH19</accession>
<name>A0A2U1MH19_ARTAN</name>
<dbReference type="GO" id="GO:0005634">
    <property type="term" value="C:nucleus"/>
    <property type="evidence" value="ECO:0007669"/>
    <property type="project" value="TreeGrafter"/>
</dbReference>
<dbReference type="Proteomes" id="UP000245207">
    <property type="component" value="Unassembled WGS sequence"/>
</dbReference>
<dbReference type="PANTHER" id="PTHR34798:SF2">
    <property type="entry name" value="PROTEIN TIME FOR COFFEE"/>
    <property type="match status" value="1"/>
</dbReference>
<keyword evidence="2" id="KW-1185">Reference proteome</keyword>
<dbReference type="PANTHER" id="PTHR34798">
    <property type="entry name" value="PROTEIN TIME FOR COFFEE"/>
    <property type="match status" value="1"/>
</dbReference>